<reference evidence="8 9" key="1">
    <citation type="submission" date="2016-10" db="EMBL/GenBank/DDBJ databases">
        <authorList>
            <person name="de Groot N.N."/>
        </authorList>
    </citation>
    <scope>NUCLEOTIDE SEQUENCE [LARGE SCALE GENOMIC DNA]</scope>
    <source>
        <strain evidence="8 9">NP_1H</strain>
    </source>
</reference>
<evidence type="ECO:0000256" key="6">
    <source>
        <dbReference type="PIRSR" id="PIRSR000097-3"/>
    </source>
</evidence>
<dbReference type="PRINTS" id="PR00069">
    <property type="entry name" value="ALDKETRDTASE"/>
</dbReference>
<sequence length="277" mass="30235">MTDAPAPTIKLLSGVSIPVLGLGTWPLDDDEAATAVEQAVSAGYRLFDTAENYGNEAGVGEGIRRSGIERDQVFITTKFNKQWHSVDGVRKAFEQSAARLGVEYIDLLLVHWPNPDQDRYVDAVKGLAALREEGLIRAIGVSNFKPAHLQRVLDEGLVPDVNQIQLDPRHTRAESRSFHAGHGIVTESWSPLGKGGDLLQDPAVDRLADKYGMTPAQIVLRWHIQLGLVAIPKSANPLRIKQNINLFGFELTPDEVESLSALDTGDADITDSDSFGH</sequence>
<accession>A0A1G8K2N4</accession>
<comment type="similarity">
    <text evidence="1">Belongs to the aldo/keto reductase family.</text>
</comment>
<dbReference type="PIRSF" id="PIRSF000097">
    <property type="entry name" value="AKR"/>
    <property type="match status" value="1"/>
</dbReference>
<evidence type="ECO:0000256" key="1">
    <source>
        <dbReference type="ARBA" id="ARBA00007905"/>
    </source>
</evidence>
<organism evidence="8 9">
    <name type="scientific">Arthrobacter subterraneus</name>
    <dbReference type="NCBI Taxonomy" id="335973"/>
    <lineage>
        <taxon>Bacteria</taxon>
        <taxon>Bacillati</taxon>
        <taxon>Actinomycetota</taxon>
        <taxon>Actinomycetes</taxon>
        <taxon>Micrococcales</taxon>
        <taxon>Micrococcaceae</taxon>
        <taxon>Arthrobacter</taxon>
    </lineage>
</organism>
<dbReference type="Proteomes" id="UP000199258">
    <property type="component" value="Unassembled WGS sequence"/>
</dbReference>
<evidence type="ECO:0000256" key="3">
    <source>
        <dbReference type="ARBA" id="ARBA00023002"/>
    </source>
</evidence>
<feature type="active site" description="Proton donor" evidence="4">
    <location>
        <position position="53"/>
    </location>
</feature>
<dbReference type="SUPFAM" id="SSF51430">
    <property type="entry name" value="NAD(P)-linked oxidoreductase"/>
    <property type="match status" value="1"/>
</dbReference>
<keyword evidence="2" id="KW-0521">NADP</keyword>
<dbReference type="InterPro" id="IPR023210">
    <property type="entry name" value="NADP_OxRdtase_dom"/>
</dbReference>
<proteinExistence type="inferred from homology"/>
<dbReference type="InterPro" id="IPR018170">
    <property type="entry name" value="Aldo/ket_reductase_CS"/>
</dbReference>
<dbReference type="PROSITE" id="PS00798">
    <property type="entry name" value="ALDOKETO_REDUCTASE_1"/>
    <property type="match status" value="1"/>
</dbReference>
<dbReference type="Pfam" id="PF00248">
    <property type="entry name" value="Aldo_ket_red"/>
    <property type="match status" value="1"/>
</dbReference>
<dbReference type="InterPro" id="IPR036812">
    <property type="entry name" value="NAD(P)_OxRdtase_dom_sf"/>
</dbReference>
<keyword evidence="3" id="KW-0560">Oxidoreductase</keyword>
<dbReference type="PROSITE" id="PS00062">
    <property type="entry name" value="ALDOKETO_REDUCTASE_2"/>
    <property type="match status" value="1"/>
</dbReference>
<keyword evidence="9" id="KW-1185">Reference proteome</keyword>
<evidence type="ECO:0000256" key="2">
    <source>
        <dbReference type="ARBA" id="ARBA00022857"/>
    </source>
</evidence>
<dbReference type="FunFam" id="3.20.20.100:FF:000002">
    <property type="entry name" value="2,5-diketo-D-gluconic acid reductase A"/>
    <property type="match status" value="1"/>
</dbReference>
<gene>
    <name evidence="8" type="ORF">SAMN04488693_11049</name>
</gene>
<evidence type="ECO:0000313" key="8">
    <source>
        <dbReference type="EMBL" id="SDI37678.1"/>
    </source>
</evidence>
<dbReference type="Gene3D" id="3.20.20.100">
    <property type="entry name" value="NADP-dependent oxidoreductase domain"/>
    <property type="match status" value="1"/>
</dbReference>
<feature type="site" description="Lowers pKa of active site Tyr" evidence="6">
    <location>
        <position position="78"/>
    </location>
</feature>
<dbReference type="STRING" id="335973.SAMN04488693_11049"/>
<dbReference type="RefSeq" id="WP_090586896.1">
    <property type="nucleotide sequence ID" value="NZ_FNDT01000010.1"/>
</dbReference>
<dbReference type="EMBL" id="FNDT01000010">
    <property type="protein sequence ID" value="SDI37678.1"/>
    <property type="molecule type" value="Genomic_DNA"/>
</dbReference>
<feature type="binding site" evidence="5">
    <location>
        <position position="111"/>
    </location>
    <ligand>
        <name>substrate</name>
    </ligand>
</feature>
<protein>
    <submittedName>
        <fullName evidence="8">2,5-diketo-D-gluconate reductase A</fullName>
    </submittedName>
</protein>
<name>A0A1G8K2N4_9MICC</name>
<evidence type="ECO:0000256" key="5">
    <source>
        <dbReference type="PIRSR" id="PIRSR000097-2"/>
    </source>
</evidence>
<evidence type="ECO:0000313" key="9">
    <source>
        <dbReference type="Proteomes" id="UP000199258"/>
    </source>
</evidence>
<dbReference type="AlphaFoldDB" id="A0A1G8K2N4"/>
<evidence type="ECO:0000259" key="7">
    <source>
        <dbReference type="Pfam" id="PF00248"/>
    </source>
</evidence>
<dbReference type="OrthoDB" id="9804790at2"/>
<dbReference type="PANTHER" id="PTHR43827:SF3">
    <property type="entry name" value="NADP-DEPENDENT OXIDOREDUCTASE DOMAIN-CONTAINING PROTEIN"/>
    <property type="match status" value="1"/>
</dbReference>
<dbReference type="PROSITE" id="PS00063">
    <property type="entry name" value="ALDOKETO_REDUCTASE_3"/>
    <property type="match status" value="1"/>
</dbReference>
<feature type="domain" description="NADP-dependent oxidoreductase" evidence="7">
    <location>
        <begin position="20"/>
        <end position="262"/>
    </location>
</feature>
<dbReference type="InterPro" id="IPR020471">
    <property type="entry name" value="AKR"/>
</dbReference>
<dbReference type="GO" id="GO:0016616">
    <property type="term" value="F:oxidoreductase activity, acting on the CH-OH group of donors, NAD or NADP as acceptor"/>
    <property type="evidence" value="ECO:0007669"/>
    <property type="project" value="UniProtKB-ARBA"/>
</dbReference>
<evidence type="ECO:0000256" key="4">
    <source>
        <dbReference type="PIRSR" id="PIRSR000097-1"/>
    </source>
</evidence>
<dbReference type="PANTHER" id="PTHR43827">
    <property type="entry name" value="2,5-DIKETO-D-GLUCONIC ACID REDUCTASE"/>
    <property type="match status" value="1"/>
</dbReference>